<comment type="pathway">
    <text evidence="6">Aminoacyl-tRNA biosynthesis; selenocysteinyl-tRNA(Sec) biosynthesis; L-seryl-tRNA(Sec) from L-serine and tRNA(Sec): step 1/1.</text>
</comment>
<dbReference type="InterPro" id="IPR002314">
    <property type="entry name" value="aa-tRNA-synt_IIb"/>
</dbReference>
<keyword evidence="5 6" id="KW-0030">Aminoacyl-tRNA synthetase</keyword>
<dbReference type="InterPro" id="IPR015866">
    <property type="entry name" value="Ser-tRNA-synth_1_N"/>
</dbReference>
<comment type="similarity">
    <text evidence="6">Belongs to the class-II aminoacyl-tRNA synthetase family. Type-1 seryl-tRNA synthetase subfamily.</text>
</comment>
<comment type="function">
    <text evidence="6">Catalyzes the attachment of serine to tRNA(Ser). Is also able to aminoacylate tRNA(Sec) with serine, to form the misacylated tRNA L-seryl-tRNA(Sec), which will be further converted into selenocysteinyl-tRNA(Sec).</text>
</comment>
<feature type="binding site" evidence="6 8">
    <location>
        <begin position="349"/>
        <end position="352"/>
    </location>
    <ligand>
        <name>ATP</name>
        <dbReference type="ChEBI" id="CHEBI:30616"/>
    </ligand>
</feature>
<dbReference type="GO" id="GO:0004828">
    <property type="term" value="F:serine-tRNA ligase activity"/>
    <property type="evidence" value="ECO:0007669"/>
    <property type="project" value="UniProtKB-UniRule"/>
</dbReference>
<comment type="catalytic activity">
    <reaction evidence="6">
        <text>tRNA(Sec) + L-serine + ATP = L-seryl-tRNA(Sec) + AMP + diphosphate + H(+)</text>
        <dbReference type="Rhea" id="RHEA:42580"/>
        <dbReference type="Rhea" id="RHEA-COMP:9742"/>
        <dbReference type="Rhea" id="RHEA-COMP:10128"/>
        <dbReference type="ChEBI" id="CHEBI:15378"/>
        <dbReference type="ChEBI" id="CHEBI:30616"/>
        <dbReference type="ChEBI" id="CHEBI:33019"/>
        <dbReference type="ChEBI" id="CHEBI:33384"/>
        <dbReference type="ChEBI" id="CHEBI:78442"/>
        <dbReference type="ChEBI" id="CHEBI:78533"/>
        <dbReference type="ChEBI" id="CHEBI:456215"/>
        <dbReference type="EC" id="6.1.1.11"/>
    </reaction>
</comment>
<evidence type="ECO:0000256" key="4">
    <source>
        <dbReference type="ARBA" id="ARBA00022917"/>
    </source>
</evidence>
<protein>
    <recommendedName>
        <fullName evidence="6">Serine--tRNA ligase</fullName>
        <ecNumber evidence="6">6.1.1.11</ecNumber>
    </recommendedName>
    <alternativeName>
        <fullName evidence="6">Seryl-tRNA synthetase</fullName>
        <shortName evidence="6">SerRS</shortName>
    </alternativeName>
    <alternativeName>
        <fullName evidence="6">Seryl-tRNA(Ser/Sec) synthetase</fullName>
    </alternativeName>
</protein>
<proteinExistence type="inferred from homology"/>
<feature type="binding site" evidence="7">
    <location>
        <position position="232"/>
    </location>
    <ligand>
        <name>L-serine</name>
        <dbReference type="ChEBI" id="CHEBI:33384"/>
    </ligand>
</feature>
<accession>A0A0M0BNH0</accession>
<comment type="catalytic activity">
    <reaction evidence="6">
        <text>tRNA(Ser) + L-serine + ATP = L-seryl-tRNA(Ser) + AMP + diphosphate + H(+)</text>
        <dbReference type="Rhea" id="RHEA:12292"/>
        <dbReference type="Rhea" id="RHEA-COMP:9669"/>
        <dbReference type="Rhea" id="RHEA-COMP:9703"/>
        <dbReference type="ChEBI" id="CHEBI:15378"/>
        <dbReference type="ChEBI" id="CHEBI:30616"/>
        <dbReference type="ChEBI" id="CHEBI:33019"/>
        <dbReference type="ChEBI" id="CHEBI:33384"/>
        <dbReference type="ChEBI" id="CHEBI:78442"/>
        <dbReference type="ChEBI" id="CHEBI:78533"/>
        <dbReference type="ChEBI" id="CHEBI:456215"/>
        <dbReference type="EC" id="6.1.1.11"/>
    </reaction>
</comment>
<feature type="site" description="Important for serine binding" evidence="7">
    <location>
        <position position="386"/>
    </location>
</feature>
<comment type="domain">
    <text evidence="6">Consists of two distinct domains, a catalytic core and a N-terminal extension that is involved in tRNA binding.</text>
</comment>
<feature type="binding site" evidence="8">
    <location>
        <begin position="279"/>
        <end position="282"/>
    </location>
    <ligand>
        <name>ATP</name>
        <dbReference type="ChEBI" id="CHEBI:30616"/>
    </ligand>
</feature>
<dbReference type="PROSITE" id="PS50862">
    <property type="entry name" value="AA_TRNA_LIGASE_II"/>
    <property type="match status" value="1"/>
</dbReference>
<evidence type="ECO:0000256" key="7">
    <source>
        <dbReference type="PIRSR" id="PIRSR001529-1"/>
    </source>
</evidence>
<keyword evidence="2 6" id="KW-0547">Nucleotide-binding</keyword>
<gene>
    <name evidence="6" type="primary">serS</name>
    <name evidence="10" type="ORF">AC482_04810</name>
</gene>
<dbReference type="PRINTS" id="PR00981">
    <property type="entry name" value="TRNASYNTHSER"/>
</dbReference>
<dbReference type="AlphaFoldDB" id="A0A0M0BNH0"/>
<evidence type="ECO:0000256" key="5">
    <source>
        <dbReference type="ARBA" id="ARBA00023146"/>
    </source>
</evidence>
<dbReference type="Pfam" id="PF00587">
    <property type="entry name" value="tRNA-synt_2b"/>
    <property type="match status" value="1"/>
</dbReference>
<dbReference type="GO" id="GO:0005524">
    <property type="term" value="F:ATP binding"/>
    <property type="evidence" value="ECO:0007669"/>
    <property type="project" value="UniProtKB-UniRule"/>
</dbReference>
<feature type="binding site" evidence="6">
    <location>
        <begin position="232"/>
        <end position="234"/>
    </location>
    <ligand>
        <name>L-serine</name>
        <dbReference type="ChEBI" id="CHEBI:33384"/>
    </ligand>
</feature>
<comment type="subunit">
    <text evidence="6">Homodimer. The tRNA molecule binds across the dimer.</text>
</comment>
<dbReference type="EC" id="6.1.1.11" evidence="6"/>
<evidence type="ECO:0000256" key="3">
    <source>
        <dbReference type="ARBA" id="ARBA00022840"/>
    </source>
</evidence>
<dbReference type="NCBIfam" id="TIGR00414">
    <property type="entry name" value="serS"/>
    <property type="match status" value="1"/>
</dbReference>
<keyword evidence="6" id="KW-0963">Cytoplasm</keyword>
<feature type="binding site" evidence="7">
    <location>
        <position position="384"/>
    </location>
    <ligand>
        <name>L-serine</name>
        <dbReference type="ChEBI" id="CHEBI:33384"/>
    </ligand>
</feature>
<comment type="caution">
    <text evidence="10">The sequence shown here is derived from an EMBL/GenBank/DDBJ whole genome shotgun (WGS) entry which is preliminary data.</text>
</comment>
<dbReference type="PANTHER" id="PTHR11778">
    <property type="entry name" value="SERYL-TRNA SYNTHETASE"/>
    <property type="match status" value="1"/>
</dbReference>
<dbReference type="InterPro" id="IPR002317">
    <property type="entry name" value="Ser-tRNA-ligase_type_1"/>
</dbReference>
<dbReference type="InterPro" id="IPR045864">
    <property type="entry name" value="aa-tRNA-synth_II/BPL/LPL"/>
</dbReference>
<feature type="domain" description="Aminoacyl-transfer RNA synthetases class-II family profile" evidence="9">
    <location>
        <begin position="136"/>
        <end position="411"/>
    </location>
</feature>
<dbReference type="Gene3D" id="1.10.287.40">
    <property type="entry name" value="Serine-tRNA synthetase, tRNA binding domain"/>
    <property type="match status" value="1"/>
</dbReference>
<feature type="binding site" evidence="6">
    <location>
        <position position="386"/>
    </location>
    <ligand>
        <name>L-serine</name>
        <dbReference type="ChEBI" id="CHEBI:33384"/>
    </ligand>
</feature>
<comment type="subcellular location">
    <subcellularLocation>
        <location evidence="6">Cytoplasm</location>
    </subcellularLocation>
</comment>
<dbReference type="SUPFAM" id="SSF55681">
    <property type="entry name" value="Class II aaRS and biotin synthetases"/>
    <property type="match status" value="1"/>
</dbReference>
<feature type="binding site" evidence="6 7">
    <location>
        <position position="286"/>
    </location>
    <ligand>
        <name>L-serine</name>
        <dbReference type="ChEBI" id="CHEBI:33384"/>
    </ligand>
</feature>
<dbReference type="PIRSF" id="PIRSF001529">
    <property type="entry name" value="Ser-tRNA-synth_IIa"/>
    <property type="match status" value="1"/>
</dbReference>
<dbReference type="SUPFAM" id="SSF46589">
    <property type="entry name" value="tRNA-binding arm"/>
    <property type="match status" value="1"/>
</dbReference>
<evidence type="ECO:0000256" key="1">
    <source>
        <dbReference type="ARBA" id="ARBA00022598"/>
    </source>
</evidence>
<keyword evidence="1 6" id="KW-0436">Ligase</keyword>
<dbReference type="InterPro" id="IPR010978">
    <property type="entry name" value="tRNA-bd_arm"/>
</dbReference>
<keyword evidence="3 6" id="KW-0067">ATP-binding</keyword>
<evidence type="ECO:0000313" key="10">
    <source>
        <dbReference type="EMBL" id="KON30093.1"/>
    </source>
</evidence>
<dbReference type="GO" id="GO:0016260">
    <property type="term" value="P:selenocysteine biosynthetic process"/>
    <property type="evidence" value="ECO:0007669"/>
    <property type="project" value="UniProtKB-UniRule"/>
</dbReference>
<dbReference type="InterPro" id="IPR006195">
    <property type="entry name" value="aa-tRNA-synth_II"/>
</dbReference>
<dbReference type="CDD" id="cd00770">
    <property type="entry name" value="SerRS_core"/>
    <property type="match status" value="1"/>
</dbReference>
<dbReference type="InterPro" id="IPR033729">
    <property type="entry name" value="SerRS_core"/>
</dbReference>
<dbReference type="Gene3D" id="3.30.930.10">
    <property type="entry name" value="Bira Bifunctional Protein, Domain 2"/>
    <property type="match status" value="1"/>
</dbReference>
<evidence type="ECO:0000259" key="9">
    <source>
        <dbReference type="PROSITE" id="PS50862"/>
    </source>
</evidence>
<dbReference type="Pfam" id="PF02403">
    <property type="entry name" value="Seryl_tRNA_N"/>
    <property type="match status" value="1"/>
</dbReference>
<name>A0A0M0BNH0_9ARCH</name>
<keyword evidence="4 6" id="KW-0648">Protein biosynthesis</keyword>
<organism evidence="10 11">
    <name type="scientific">miscellaneous Crenarchaeota group-15 archaeon DG-45</name>
    <dbReference type="NCBI Taxonomy" id="1685127"/>
    <lineage>
        <taxon>Archaea</taxon>
        <taxon>Candidatus Bathyarchaeota</taxon>
        <taxon>MCG-15</taxon>
    </lineage>
</organism>
<sequence>MLDIRLIRENPSAVRQNIERRHDPEKMALLDQLIAADERWRELTTRANRLRRRRNEISAEIGRLIKEERDPSDLRKEASEIPGLIGEAEEARDRYGEEVRNALMRLPNLLHDSVPYGVDDSGNVEVRRWGEPPRFDFEPLSHAEVARALGVVDFERGAKVSGSGFYYLRNELALLNNAIIRFAVDHLLAKGYILIEPPYMIRRRPYEGVTDLADFEEVMYKVEGEDLYLIATSEHSMAAMFMDEVLDAGSLPLKLVGVSPCFRREVGAHGKYTRGLFRVHQFNKAEQFIFSLPEQSWALHEELQRNSEELYRRLGLHYRVVNVCTGDIGSLAAKKYDIEVWMADGAYRESGSNSNCTDYQARRLNIRYRLKEGQAPAGFVHTLNNTALATSRTMIAILEQHQRADGSVAVPEALRPYMNGMERIEGALNPLKI</sequence>
<evidence type="ECO:0000313" key="11">
    <source>
        <dbReference type="Proteomes" id="UP000037210"/>
    </source>
</evidence>
<reference evidence="10 11" key="1">
    <citation type="submission" date="2015-06" db="EMBL/GenBank/DDBJ databases">
        <title>New insights into the roles of widespread benthic archaea in carbon and nitrogen cycling.</title>
        <authorList>
            <person name="Lazar C.S."/>
            <person name="Baker B.J."/>
            <person name="Seitz K.W."/>
            <person name="Hyde A.S."/>
            <person name="Dick G.J."/>
            <person name="Hinrichs K.-U."/>
            <person name="Teske A.P."/>
        </authorList>
    </citation>
    <scope>NUCLEOTIDE SEQUENCE [LARGE SCALE GENOMIC DNA]</scope>
    <source>
        <strain evidence="10">DG-45</strain>
    </source>
</reference>
<feature type="binding site" evidence="7">
    <location>
        <position position="263"/>
    </location>
    <ligand>
        <name>L-serine</name>
        <dbReference type="ChEBI" id="CHEBI:33384"/>
    </ligand>
</feature>
<evidence type="ECO:0000256" key="6">
    <source>
        <dbReference type="HAMAP-Rule" id="MF_00176"/>
    </source>
</evidence>
<dbReference type="GO" id="GO:0005737">
    <property type="term" value="C:cytoplasm"/>
    <property type="evidence" value="ECO:0007669"/>
    <property type="project" value="UniProtKB-SubCell"/>
</dbReference>
<dbReference type="PATRIC" id="fig|1685127.3.peg.1285"/>
<dbReference type="EMBL" id="LFWZ01000042">
    <property type="protein sequence ID" value="KON30093.1"/>
    <property type="molecule type" value="Genomic_DNA"/>
</dbReference>
<evidence type="ECO:0000256" key="8">
    <source>
        <dbReference type="PIRSR" id="PIRSR001529-2"/>
    </source>
</evidence>
<feature type="binding site" evidence="6">
    <location>
        <position position="279"/>
    </location>
    <ligand>
        <name>ATP</name>
        <dbReference type="ChEBI" id="CHEBI:30616"/>
    </ligand>
</feature>
<dbReference type="InterPro" id="IPR042103">
    <property type="entry name" value="SerRS_1_N_sf"/>
</dbReference>
<dbReference type="UniPathway" id="UPA00906">
    <property type="reaction ID" value="UER00895"/>
</dbReference>
<feature type="binding site" evidence="6 8">
    <location>
        <begin position="263"/>
        <end position="265"/>
    </location>
    <ligand>
        <name>ATP</name>
        <dbReference type="ChEBI" id="CHEBI:30616"/>
    </ligand>
</feature>
<dbReference type="HAMAP" id="MF_00176">
    <property type="entry name" value="Ser_tRNA_synth_type1"/>
    <property type="match status" value="1"/>
</dbReference>
<dbReference type="GO" id="GO:0006434">
    <property type="term" value="P:seryl-tRNA aminoacylation"/>
    <property type="evidence" value="ECO:0007669"/>
    <property type="project" value="UniProtKB-UniRule"/>
</dbReference>
<dbReference type="Proteomes" id="UP000037210">
    <property type="component" value="Unassembled WGS sequence"/>
</dbReference>
<evidence type="ECO:0000256" key="2">
    <source>
        <dbReference type="ARBA" id="ARBA00022741"/>
    </source>
</evidence>